<feature type="domain" description="O-antigen ligase-related" evidence="6">
    <location>
        <begin position="200"/>
        <end position="366"/>
    </location>
</feature>
<evidence type="ECO:0000256" key="4">
    <source>
        <dbReference type="ARBA" id="ARBA00023136"/>
    </source>
</evidence>
<evidence type="ECO:0000256" key="5">
    <source>
        <dbReference type="SAM" id="Phobius"/>
    </source>
</evidence>
<dbReference type="PANTHER" id="PTHR37422:SF13">
    <property type="entry name" value="LIPOPOLYSACCHARIDE BIOSYNTHESIS PROTEIN PA4999-RELATED"/>
    <property type="match status" value="1"/>
</dbReference>
<name>A0A2H0WY78_9BACT</name>
<comment type="caution">
    <text evidence="7">The sequence shown here is derived from an EMBL/GenBank/DDBJ whole genome shotgun (WGS) entry which is preliminary data.</text>
</comment>
<dbReference type="InterPro" id="IPR051533">
    <property type="entry name" value="WaaL-like"/>
</dbReference>
<feature type="transmembrane region" description="Helical" evidence="5">
    <location>
        <begin position="450"/>
        <end position="471"/>
    </location>
</feature>
<dbReference type="InterPro" id="IPR007016">
    <property type="entry name" value="O-antigen_ligase-rel_domated"/>
</dbReference>
<sequence>MQSIIVYTLYALSALVPLVFTTLNSELFEFPKFILLLSGALIITLAWAIHIYKTRDFKIFKPSAMSYALLAILLTQALATIFSIHPYTSFWGYYSRFHQGLLTTICYTIIYFASLKWLDNKSTQKLIKISVITSFLIGLFAVAEHFGIDKKFWIQDVQNRVFSTLGQPNWLAAYVIPNIFLSFYLSKLFKSKSTIYYLLSTILFIALLFTKSRSGFLAFSFSYLTYWLLLARQFSFAKIKHSLLLTSIVLLLTSSVIGTPYTPPLSSLLLPTTNYQLPTTSAGTALESGGTESGDIRKIVWTGAIKLIQRYPLLGTGPETFAYTYYWVRPLAHNLTSEWDFLYNKAHNEYLNIATGAGIIGLLAYLAWHFAIFSTSLTIIPHTKKVAQDQDDALRHLYPVLGACVVAFFITNFFGFSVIPVYLTIIFISILPTTIQNNSFSTIYHLPSTIYLFILLILLYPVRLFLADIYYAKGKATNSVDLLQKAISIRPRLDLYHSQLSEIYALVGQQDLALQEIALNKKLNPYHLNFYKSRAKAYLALNLNAEAARELETARELAPTDPK</sequence>
<feature type="transmembrane region" description="Helical" evidence="5">
    <location>
        <begin position="7"/>
        <end position="27"/>
    </location>
</feature>
<feature type="transmembrane region" description="Helical" evidence="5">
    <location>
        <begin position="193"/>
        <end position="209"/>
    </location>
</feature>
<evidence type="ECO:0000256" key="1">
    <source>
        <dbReference type="ARBA" id="ARBA00004141"/>
    </source>
</evidence>
<dbReference type="SMART" id="SM00028">
    <property type="entry name" value="TPR"/>
    <property type="match status" value="2"/>
</dbReference>
<evidence type="ECO:0000256" key="3">
    <source>
        <dbReference type="ARBA" id="ARBA00022989"/>
    </source>
</evidence>
<evidence type="ECO:0000313" key="7">
    <source>
        <dbReference type="EMBL" id="PIS17602.1"/>
    </source>
</evidence>
<evidence type="ECO:0000259" key="6">
    <source>
        <dbReference type="Pfam" id="PF04932"/>
    </source>
</evidence>
<feature type="transmembrane region" description="Helical" evidence="5">
    <location>
        <begin position="33"/>
        <end position="52"/>
    </location>
</feature>
<feature type="transmembrane region" description="Helical" evidence="5">
    <location>
        <begin position="126"/>
        <end position="148"/>
    </location>
</feature>
<feature type="transmembrane region" description="Helical" evidence="5">
    <location>
        <begin position="400"/>
        <end position="430"/>
    </location>
</feature>
<dbReference type="Pfam" id="PF04932">
    <property type="entry name" value="Wzy_C"/>
    <property type="match status" value="1"/>
</dbReference>
<feature type="transmembrane region" description="Helical" evidence="5">
    <location>
        <begin position="215"/>
        <end position="231"/>
    </location>
</feature>
<feature type="transmembrane region" description="Helical" evidence="5">
    <location>
        <begin position="243"/>
        <end position="261"/>
    </location>
</feature>
<protein>
    <recommendedName>
        <fullName evidence="6">O-antigen ligase-related domain-containing protein</fullName>
    </recommendedName>
</protein>
<dbReference type="InterPro" id="IPR011990">
    <property type="entry name" value="TPR-like_helical_dom_sf"/>
</dbReference>
<evidence type="ECO:0000256" key="2">
    <source>
        <dbReference type="ARBA" id="ARBA00022692"/>
    </source>
</evidence>
<feature type="transmembrane region" description="Helical" evidence="5">
    <location>
        <begin position="64"/>
        <end position="85"/>
    </location>
</feature>
<keyword evidence="2 5" id="KW-0812">Transmembrane</keyword>
<accession>A0A2H0WY78</accession>
<keyword evidence="3 5" id="KW-1133">Transmembrane helix</keyword>
<evidence type="ECO:0000313" key="8">
    <source>
        <dbReference type="Proteomes" id="UP000229574"/>
    </source>
</evidence>
<feature type="transmembrane region" description="Helical" evidence="5">
    <location>
        <begin position="97"/>
        <end position="114"/>
    </location>
</feature>
<organism evidence="7 8">
    <name type="scientific">Candidatus Collierbacteria bacterium CG09_land_8_20_14_0_10_46_12</name>
    <dbReference type="NCBI Taxonomy" id="1974533"/>
    <lineage>
        <taxon>Bacteria</taxon>
        <taxon>Candidatus Collieribacteriota</taxon>
    </lineage>
</organism>
<reference evidence="8" key="1">
    <citation type="submission" date="2017-09" db="EMBL/GenBank/DDBJ databases">
        <title>Depth-based differentiation of microbial function through sediment-hosted aquifers and enrichment of novel symbionts in the deep terrestrial subsurface.</title>
        <authorList>
            <person name="Probst A.J."/>
            <person name="Ladd B."/>
            <person name="Jarett J.K."/>
            <person name="Geller-Mcgrath D.E."/>
            <person name="Sieber C.M.K."/>
            <person name="Emerson J.B."/>
            <person name="Anantharaman K."/>
            <person name="Thomas B.C."/>
            <person name="Malmstrom R."/>
            <person name="Stieglmeier M."/>
            <person name="Klingl A."/>
            <person name="Woyke T."/>
            <person name="Ryan C.M."/>
            <person name="Banfield J.F."/>
        </authorList>
    </citation>
    <scope>NUCLEOTIDE SEQUENCE [LARGE SCALE GENOMIC DNA]</scope>
</reference>
<feature type="transmembrane region" description="Helical" evidence="5">
    <location>
        <begin position="350"/>
        <end position="380"/>
    </location>
</feature>
<dbReference type="PANTHER" id="PTHR37422">
    <property type="entry name" value="TEICHURONIC ACID BIOSYNTHESIS PROTEIN TUAE"/>
    <property type="match status" value="1"/>
</dbReference>
<dbReference type="SUPFAM" id="SSF48452">
    <property type="entry name" value="TPR-like"/>
    <property type="match status" value="1"/>
</dbReference>
<dbReference type="Gene3D" id="1.25.40.10">
    <property type="entry name" value="Tetratricopeptide repeat domain"/>
    <property type="match status" value="1"/>
</dbReference>
<dbReference type="EMBL" id="PEYY01000139">
    <property type="protein sequence ID" value="PIS17602.1"/>
    <property type="molecule type" value="Genomic_DNA"/>
</dbReference>
<dbReference type="InterPro" id="IPR019734">
    <property type="entry name" value="TPR_rpt"/>
</dbReference>
<dbReference type="Proteomes" id="UP000229574">
    <property type="component" value="Unassembled WGS sequence"/>
</dbReference>
<feature type="transmembrane region" description="Helical" evidence="5">
    <location>
        <begin position="168"/>
        <end position="186"/>
    </location>
</feature>
<keyword evidence="4 5" id="KW-0472">Membrane</keyword>
<proteinExistence type="predicted"/>
<gene>
    <name evidence="7" type="ORF">COT54_03795</name>
</gene>
<dbReference type="GO" id="GO:0016020">
    <property type="term" value="C:membrane"/>
    <property type="evidence" value="ECO:0007669"/>
    <property type="project" value="UniProtKB-SubCell"/>
</dbReference>
<feature type="non-terminal residue" evidence="7">
    <location>
        <position position="563"/>
    </location>
</feature>
<comment type="subcellular location">
    <subcellularLocation>
        <location evidence="1">Membrane</location>
        <topology evidence="1">Multi-pass membrane protein</topology>
    </subcellularLocation>
</comment>
<dbReference type="AlphaFoldDB" id="A0A2H0WY78"/>